<dbReference type="AlphaFoldDB" id="A0A498I3D9"/>
<dbReference type="EMBL" id="RDQH01000340">
    <property type="protein sequence ID" value="RXH76437.1"/>
    <property type="molecule type" value="Genomic_DNA"/>
</dbReference>
<reference evidence="2 3" key="1">
    <citation type="submission" date="2018-10" db="EMBL/GenBank/DDBJ databases">
        <title>A high-quality apple genome assembly.</title>
        <authorList>
            <person name="Hu J."/>
        </authorList>
    </citation>
    <scope>NUCLEOTIDE SEQUENCE [LARGE SCALE GENOMIC DNA]</scope>
    <source>
        <strain evidence="3">cv. HFTH1</strain>
        <tissue evidence="2">Young leaf</tissue>
    </source>
</reference>
<gene>
    <name evidence="2" type="ORF">DVH24_019325</name>
</gene>
<keyword evidence="3" id="KW-1185">Reference proteome</keyword>
<evidence type="ECO:0000256" key="1">
    <source>
        <dbReference type="SAM" id="MobiDB-lite"/>
    </source>
</evidence>
<accession>A0A498I3D9</accession>
<feature type="region of interest" description="Disordered" evidence="1">
    <location>
        <begin position="83"/>
        <end position="117"/>
    </location>
</feature>
<feature type="compositionally biased region" description="Basic and acidic residues" evidence="1">
    <location>
        <begin position="83"/>
        <end position="96"/>
    </location>
</feature>
<organism evidence="2 3">
    <name type="scientific">Malus domestica</name>
    <name type="common">Apple</name>
    <name type="synonym">Pyrus malus</name>
    <dbReference type="NCBI Taxonomy" id="3750"/>
    <lineage>
        <taxon>Eukaryota</taxon>
        <taxon>Viridiplantae</taxon>
        <taxon>Streptophyta</taxon>
        <taxon>Embryophyta</taxon>
        <taxon>Tracheophyta</taxon>
        <taxon>Spermatophyta</taxon>
        <taxon>Magnoliopsida</taxon>
        <taxon>eudicotyledons</taxon>
        <taxon>Gunneridae</taxon>
        <taxon>Pentapetalae</taxon>
        <taxon>rosids</taxon>
        <taxon>fabids</taxon>
        <taxon>Rosales</taxon>
        <taxon>Rosaceae</taxon>
        <taxon>Amygdaloideae</taxon>
        <taxon>Maleae</taxon>
        <taxon>Malus</taxon>
    </lineage>
</organism>
<feature type="compositionally biased region" description="Basic and acidic residues" evidence="1">
    <location>
        <begin position="106"/>
        <end position="117"/>
    </location>
</feature>
<name>A0A498I3D9_MALDO</name>
<evidence type="ECO:0000313" key="2">
    <source>
        <dbReference type="EMBL" id="RXH76437.1"/>
    </source>
</evidence>
<evidence type="ECO:0000313" key="3">
    <source>
        <dbReference type="Proteomes" id="UP000290289"/>
    </source>
</evidence>
<comment type="caution">
    <text evidence="2">The sequence shown here is derived from an EMBL/GenBank/DDBJ whole genome shotgun (WGS) entry which is preliminary data.</text>
</comment>
<proteinExistence type="predicted"/>
<protein>
    <submittedName>
        <fullName evidence="2">Uncharacterized protein</fullName>
    </submittedName>
</protein>
<dbReference type="Proteomes" id="UP000290289">
    <property type="component" value="Chromosome 14"/>
</dbReference>
<sequence>MTNKSCFRPRRQSHWVSSCFRQLRLLYVDVRFPGNEFKVAVFLAARAIRRPPSSNHQLKPDGRPVSLCYWLGYNEEELRGQDSWDWDSKGLRDSASNERTSCAQRMEAEKSRKVAVL</sequence>